<dbReference type="PANTHER" id="PTHR45982">
    <property type="entry name" value="REGULATOR OF CHROMOSOME CONDENSATION"/>
    <property type="match status" value="1"/>
</dbReference>
<gene>
    <name evidence="2" type="ORF">M0812_26857</name>
</gene>
<feature type="repeat" description="RCC1" evidence="1">
    <location>
        <begin position="194"/>
        <end position="245"/>
    </location>
</feature>
<dbReference type="PROSITE" id="PS50012">
    <property type="entry name" value="RCC1_3"/>
    <property type="match status" value="2"/>
</dbReference>
<reference evidence="2" key="1">
    <citation type="submission" date="2022-08" db="EMBL/GenBank/DDBJ databases">
        <title>Novel sulphate-reducing endosymbionts in the free-living metamonad Anaeramoeba.</title>
        <authorList>
            <person name="Jerlstrom-Hultqvist J."/>
            <person name="Cepicka I."/>
            <person name="Gallot-Lavallee L."/>
            <person name="Salas-Leiva D."/>
            <person name="Curtis B.A."/>
            <person name="Zahonova K."/>
            <person name="Pipaliya S."/>
            <person name="Dacks J."/>
            <person name="Roger A.J."/>
        </authorList>
    </citation>
    <scope>NUCLEOTIDE SEQUENCE</scope>
    <source>
        <strain evidence="2">Busselton2</strain>
    </source>
</reference>
<dbReference type="Gene3D" id="2.130.10.30">
    <property type="entry name" value="Regulator of chromosome condensation 1/beta-lactamase-inhibitor protein II"/>
    <property type="match status" value="1"/>
</dbReference>
<accession>A0AAV7YH43</accession>
<evidence type="ECO:0000256" key="1">
    <source>
        <dbReference type="PROSITE-ProRule" id="PRU00235"/>
    </source>
</evidence>
<dbReference type="InterPro" id="IPR000408">
    <property type="entry name" value="Reg_chr_condens"/>
</dbReference>
<dbReference type="PRINTS" id="PR00633">
    <property type="entry name" value="RCCNDNSATION"/>
</dbReference>
<dbReference type="EMBL" id="JANTQA010000063">
    <property type="protein sequence ID" value="KAJ3427277.1"/>
    <property type="molecule type" value="Genomic_DNA"/>
</dbReference>
<organism evidence="2 3">
    <name type="scientific">Anaeramoeba flamelloides</name>
    <dbReference type="NCBI Taxonomy" id="1746091"/>
    <lineage>
        <taxon>Eukaryota</taxon>
        <taxon>Metamonada</taxon>
        <taxon>Anaeramoebidae</taxon>
        <taxon>Anaeramoeba</taxon>
    </lineage>
</organism>
<dbReference type="Pfam" id="PF00415">
    <property type="entry name" value="RCC1"/>
    <property type="match status" value="2"/>
</dbReference>
<dbReference type="InterPro" id="IPR009091">
    <property type="entry name" value="RCC1/BLIP-II"/>
</dbReference>
<dbReference type="SUPFAM" id="SSF50985">
    <property type="entry name" value="RCC1/BLIP-II"/>
    <property type="match status" value="1"/>
</dbReference>
<comment type="caution">
    <text evidence="2">The sequence shown here is derived from an EMBL/GenBank/DDBJ whole genome shotgun (WGS) entry which is preliminary data.</text>
</comment>
<evidence type="ECO:0000313" key="3">
    <source>
        <dbReference type="Proteomes" id="UP001146793"/>
    </source>
</evidence>
<dbReference type="Proteomes" id="UP001146793">
    <property type="component" value="Unassembled WGS sequence"/>
</dbReference>
<dbReference type="InterPro" id="IPR051553">
    <property type="entry name" value="Ran_GTPase-activating"/>
</dbReference>
<dbReference type="PANTHER" id="PTHR45982:SF1">
    <property type="entry name" value="REGULATOR OF CHROMOSOME CONDENSATION"/>
    <property type="match status" value="1"/>
</dbReference>
<feature type="repeat" description="RCC1" evidence="1">
    <location>
        <begin position="93"/>
        <end position="144"/>
    </location>
</feature>
<dbReference type="AlphaFoldDB" id="A0AAV7YH43"/>
<sequence length="405" mass="45089">MWTGFGDNHKGLLCVLSSSDCRKIHELDAIPPEPVIQIVSNKIATVFLTKNGLLYSVELGSSYSDVFLKKFNTEKVESLSAGNAHFLAKTKINNVYSWGQGTLGQLGQGNMDNLTEPTLIPFFNDKHVESCSAIYSSSFVLLSNKELYSFGHGHNGELANGSTSEINTPLPIQEEVTQLFGGIGHHFFARYDNGEIRCWGKNDKGQLGVGNKKNRYEPVKNKFLTKKNLCHIIVGGEVTLAITKKGELYTCGIGRNNGQPKMLTSFKINKYFKKMKIVNGSVGDNFAIVLTDMGELYGFGKKMEGFGQKTDIVKIPIDLTPRTKVLQMESGFCYSCYLQIENTSLNVVPKSENDVRIIEMNKSRYEPILQISEERKNGGNLKLTEEERKNAILRLSNLTKKSGNN</sequence>
<protein>
    <submittedName>
        <fullName evidence="2">Regulator of chromosome condensation</fullName>
    </submittedName>
</protein>
<evidence type="ECO:0000313" key="2">
    <source>
        <dbReference type="EMBL" id="KAJ3427277.1"/>
    </source>
</evidence>
<name>A0AAV7YH43_9EUKA</name>
<proteinExistence type="predicted"/>